<feature type="compositionally biased region" description="Polar residues" evidence="6">
    <location>
        <begin position="88"/>
        <end position="103"/>
    </location>
</feature>
<evidence type="ECO:0000256" key="1">
    <source>
        <dbReference type="ARBA" id="ARBA00004123"/>
    </source>
</evidence>
<dbReference type="InterPro" id="IPR036985">
    <property type="entry name" value="Transglutaminase-like_sf"/>
</dbReference>
<feature type="compositionally biased region" description="Basic and acidic residues" evidence="6">
    <location>
        <begin position="400"/>
        <end position="411"/>
    </location>
</feature>
<evidence type="ECO:0000256" key="2">
    <source>
        <dbReference type="ARBA" id="ARBA00009525"/>
    </source>
</evidence>
<feature type="compositionally biased region" description="Basic residues" evidence="6">
    <location>
        <begin position="869"/>
        <end position="879"/>
    </location>
</feature>
<evidence type="ECO:0000256" key="5">
    <source>
        <dbReference type="ARBA" id="ARBA00023242"/>
    </source>
</evidence>
<comment type="caution">
    <text evidence="10">The sequence shown here is derived from an EMBL/GenBank/DDBJ whole genome shotgun (WGS) entry which is preliminary data.</text>
</comment>
<feature type="compositionally biased region" description="Basic and acidic residues" evidence="6">
    <location>
        <begin position="104"/>
        <end position="113"/>
    </location>
</feature>
<dbReference type="Gene3D" id="2.20.20.110">
    <property type="entry name" value="Rad4, beta-hairpin domain BHD1"/>
    <property type="match status" value="1"/>
</dbReference>
<dbReference type="AlphaFoldDB" id="A0AAD5A5S0"/>
<reference evidence="10" key="1">
    <citation type="submission" date="2018-07" db="EMBL/GenBank/DDBJ databases">
        <title>Comparative genomics of catfishes provides insights into carnivory and benthic adaptation.</title>
        <authorList>
            <person name="Zhang Y."/>
            <person name="Wang D."/>
            <person name="Peng Z."/>
            <person name="Zheng S."/>
            <person name="Shao F."/>
            <person name="Tao W."/>
        </authorList>
    </citation>
    <scope>NUCLEOTIDE SEQUENCE</scope>
    <source>
        <strain evidence="10">Chongqing</strain>
    </source>
</reference>
<feature type="domain" description="Rad4 beta-hairpin" evidence="9">
    <location>
        <begin position="696"/>
        <end position="770"/>
    </location>
</feature>
<dbReference type="InterPro" id="IPR004583">
    <property type="entry name" value="DNA_repair_Rad4"/>
</dbReference>
<keyword evidence="5" id="KW-0539">Nucleus</keyword>
<sequence length="889" mass="101841">MAKHKRRAEAAVSEKDTAKKKNQAVNKSKTAPKTRGIKDKVTRAKTNAKAVKPRGQASKNARKPSDGKKSKYFSEPLKEEPEDIFEDSSMSLPESSALKSNDSNIKEEKKESDNTSEESDEDEDWEEVEELAGPLGPAEEADQEPAVPSQPVEIEIETAEARLKRQKKKNKQAEFEMYLRRAMKRFTKEIQMDTHKVHLLCLLASGLFRNRLCCEPDLLAITLSLVPAHFTTVLKKRINTVYLEDLLKWFKETFTLNPALPEEKDVRLQELLERRLGSLSARDHQEMTHLFLLVLRSLHLYCRLVLSLQPVSFKPTTKTGKAKTSRSPPSKDKSNKADKKPPEPKISLGSKRPSSSAEGQPKKGGKRQKRNVEDQEVKKKEVDGQRPKNTRRRSTASKVSYKEESSDGDKELSDEEFQPTSEDDSDDLIDAKKSKGKEKGKSQASRRSSKTKKKTMKDEEEEKEDEEEEEDYDDDDEEEEDELVCKKQWRGKRQGKGNDEWIEVYLKEAKKWICIGVDQGVDHPKLCSTQATQPVTYVVGIDDNGYLKDVSSRYDPTWLTSSRKRRIDSEWWKETLGFFECPDSKQKQKEDKELQETLMNKPLPTSISEYKNHPLYALERHMLKDCVHNLHSRDIWLKQARTVRLGEEPYKMVKGSSNRSRKARMMSENKENKDLALFGHWQTEEYQPPVAINGKIPRNDFGNVYMFQPCMLPVGCVHLHLPNLNRVARKLNLDCAPAVTGFDFHGGRSHAVIDGYIVCEEHEEILKAAWENEQEIQKRKQKEKREKRALENWTLLVKGLLIKQRLQRRYGQQGVAKDTGITQKREGEADGFSSGEEGEGGAHTAAPSLAISWPQNRQEDQDEGGAKKSVSKRERRGQQKHLFPFEKSV</sequence>
<dbReference type="GO" id="GO:0003684">
    <property type="term" value="F:damaged DNA binding"/>
    <property type="evidence" value="ECO:0007669"/>
    <property type="project" value="InterPro"/>
</dbReference>
<dbReference type="GO" id="GO:0071942">
    <property type="term" value="C:XPC complex"/>
    <property type="evidence" value="ECO:0007669"/>
    <property type="project" value="TreeGrafter"/>
</dbReference>
<dbReference type="Pfam" id="PF10404">
    <property type="entry name" value="BHD_2"/>
    <property type="match status" value="1"/>
</dbReference>
<dbReference type="FunFam" id="3.30.70.2460:FF:000001">
    <property type="entry name" value="DNA repair protein Rad4 family"/>
    <property type="match status" value="1"/>
</dbReference>
<dbReference type="Gene3D" id="3.90.260.10">
    <property type="entry name" value="Transglutaminase-like"/>
    <property type="match status" value="2"/>
</dbReference>
<feature type="compositionally biased region" description="Acidic residues" evidence="6">
    <location>
        <begin position="412"/>
        <end position="428"/>
    </location>
</feature>
<keyword evidence="11" id="KW-1185">Reference proteome</keyword>
<feature type="compositionally biased region" description="Basic and acidic residues" evidence="6">
    <location>
        <begin position="429"/>
        <end position="441"/>
    </location>
</feature>
<evidence type="ECO:0000256" key="3">
    <source>
        <dbReference type="ARBA" id="ARBA00022763"/>
    </source>
</evidence>
<evidence type="ECO:0000259" key="7">
    <source>
        <dbReference type="SMART" id="SM01030"/>
    </source>
</evidence>
<dbReference type="GO" id="GO:0000111">
    <property type="term" value="C:nucleotide-excision repair factor 2 complex"/>
    <property type="evidence" value="ECO:0007669"/>
    <property type="project" value="TreeGrafter"/>
</dbReference>
<feature type="domain" description="Rad4 beta-hairpin" evidence="8">
    <location>
        <begin position="630"/>
        <end position="689"/>
    </location>
</feature>
<dbReference type="InterPro" id="IPR018325">
    <property type="entry name" value="Rad4/PNGase_transGLS-fold"/>
</dbReference>
<dbReference type="GO" id="GO:0006298">
    <property type="term" value="P:mismatch repair"/>
    <property type="evidence" value="ECO:0007669"/>
    <property type="project" value="TreeGrafter"/>
</dbReference>
<organism evidence="10 11">
    <name type="scientific">Silurus asotus</name>
    <name type="common">Amur catfish</name>
    <name type="synonym">Parasilurus asotus</name>
    <dbReference type="NCBI Taxonomy" id="30991"/>
    <lineage>
        <taxon>Eukaryota</taxon>
        <taxon>Metazoa</taxon>
        <taxon>Chordata</taxon>
        <taxon>Craniata</taxon>
        <taxon>Vertebrata</taxon>
        <taxon>Euteleostomi</taxon>
        <taxon>Actinopterygii</taxon>
        <taxon>Neopterygii</taxon>
        <taxon>Teleostei</taxon>
        <taxon>Ostariophysi</taxon>
        <taxon>Siluriformes</taxon>
        <taxon>Siluridae</taxon>
        <taxon>Silurus</taxon>
    </lineage>
</organism>
<dbReference type="InterPro" id="IPR018327">
    <property type="entry name" value="BHD_2"/>
</dbReference>
<dbReference type="SUPFAM" id="SSF54001">
    <property type="entry name" value="Cysteine proteinases"/>
    <property type="match status" value="1"/>
</dbReference>
<feature type="compositionally biased region" description="Basic and acidic residues" evidence="6">
    <location>
        <begin position="370"/>
        <end position="386"/>
    </location>
</feature>
<keyword evidence="4" id="KW-0234">DNA repair</keyword>
<comment type="subcellular location">
    <subcellularLocation>
        <location evidence="1">Nucleus</location>
    </subcellularLocation>
</comment>
<comment type="similarity">
    <text evidence="2">Belongs to the XPC family.</text>
</comment>
<dbReference type="PANTHER" id="PTHR12135">
    <property type="entry name" value="DNA REPAIR PROTEIN XP-C / RAD4"/>
    <property type="match status" value="1"/>
</dbReference>
<dbReference type="InterPro" id="IPR018328">
    <property type="entry name" value="Rad4_beta-hairpin_dom3"/>
</dbReference>
<feature type="compositionally biased region" description="Basic and acidic residues" evidence="6">
    <location>
        <begin position="329"/>
        <end position="343"/>
    </location>
</feature>
<evidence type="ECO:0000259" key="9">
    <source>
        <dbReference type="SMART" id="SM01032"/>
    </source>
</evidence>
<feature type="region of interest" description="Disordered" evidence="6">
    <location>
        <begin position="315"/>
        <end position="483"/>
    </location>
</feature>
<dbReference type="SMART" id="SM01030">
    <property type="entry name" value="BHD_1"/>
    <property type="match status" value="1"/>
</dbReference>
<evidence type="ECO:0000259" key="8">
    <source>
        <dbReference type="SMART" id="SM01031"/>
    </source>
</evidence>
<feature type="region of interest" description="Disordered" evidence="6">
    <location>
        <begin position="812"/>
        <end position="889"/>
    </location>
</feature>
<dbReference type="SMART" id="SM01032">
    <property type="entry name" value="BHD_3"/>
    <property type="match status" value="1"/>
</dbReference>
<dbReference type="InterPro" id="IPR042488">
    <property type="entry name" value="Rad4_BHD3_sf"/>
</dbReference>
<dbReference type="Pfam" id="PF10405">
    <property type="entry name" value="BHD_3"/>
    <property type="match status" value="1"/>
</dbReference>
<evidence type="ECO:0000256" key="4">
    <source>
        <dbReference type="ARBA" id="ARBA00023204"/>
    </source>
</evidence>
<proteinExistence type="inferred from homology"/>
<name>A0AAD5A5S0_SILAS</name>
<dbReference type="Proteomes" id="UP001205998">
    <property type="component" value="Unassembled WGS sequence"/>
</dbReference>
<dbReference type="Pfam" id="PF03835">
    <property type="entry name" value="Rad4"/>
    <property type="match status" value="1"/>
</dbReference>
<accession>A0AAD5A5S0</accession>
<dbReference type="SMART" id="SM01031">
    <property type="entry name" value="BHD_2"/>
    <property type="match status" value="1"/>
</dbReference>
<dbReference type="InterPro" id="IPR018326">
    <property type="entry name" value="Rad4_beta-hairpin_dom1"/>
</dbReference>
<keyword evidence="3" id="KW-0227">DNA damage</keyword>
<dbReference type="GO" id="GO:0003697">
    <property type="term" value="F:single-stranded DNA binding"/>
    <property type="evidence" value="ECO:0007669"/>
    <property type="project" value="TreeGrafter"/>
</dbReference>
<dbReference type="GO" id="GO:0006289">
    <property type="term" value="P:nucleotide-excision repair"/>
    <property type="evidence" value="ECO:0007669"/>
    <property type="project" value="InterPro"/>
</dbReference>
<protein>
    <submittedName>
        <fullName evidence="10">DNA repair protein complementing XP-C cells</fullName>
    </submittedName>
</protein>
<evidence type="ECO:0000313" key="10">
    <source>
        <dbReference type="EMBL" id="KAI5610323.1"/>
    </source>
</evidence>
<dbReference type="InterPro" id="IPR038765">
    <property type="entry name" value="Papain-like_cys_pep_sf"/>
</dbReference>
<feature type="compositionally biased region" description="Acidic residues" evidence="6">
    <location>
        <begin position="114"/>
        <end position="130"/>
    </location>
</feature>
<feature type="compositionally biased region" description="Acidic residues" evidence="6">
    <location>
        <begin position="458"/>
        <end position="482"/>
    </location>
</feature>
<gene>
    <name evidence="10" type="ORF">C0J50_5146</name>
</gene>
<dbReference type="EMBL" id="MU574226">
    <property type="protein sequence ID" value="KAI5610323.1"/>
    <property type="molecule type" value="Genomic_DNA"/>
</dbReference>
<evidence type="ECO:0000313" key="11">
    <source>
        <dbReference type="Proteomes" id="UP001205998"/>
    </source>
</evidence>
<dbReference type="PANTHER" id="PTHR12135:SF0">
    <property type="entry name" value="DNA REPAIR PROTEIN COMPLEMENTING XP-C CELLS"/>
    <property type="match status" value="1"/>
</dbReference>
<feature type="domain" description="Rad4 beta-hairpin" evidence="7">
    <location>
        <begin position="599"/>
        <end position="654"/>
    </location>
</feature>
<feature type="region of interest" description="Disordered" evidence="6">
    <location>
        <begin position="1"/>
        <end position="131"/>
    </location>
</feature>
<dbReference type="Pfam" id="PF10403">
    <property type="entry name" value="BHD_1"/>
    <property type="match status" value="1"/>
</dbReference>
<dbReference type="Gene3D" id="3.30.70.2460">
    <property type="entry name" value="Rad4, beta-hairpin domain BHD3"/>
    <property type="match status" value="1"/>
</dbReference>
<evidence type="ECO:0000256" key="6">
    <source>
        <dbReference type="SAM" id="MobiDB-lite"/>
    </source>
</evidence>
<dbReference type="GO" id="GO:0005737">
    <property type="term" value="C:cytoplasm"/>
    <property type="evidence" value="ECO:0007669"/>
    <property type="project" value="TreeGrafter"/>
</dbReference>
<feature type="compositionally biased region" description="Basic and acidic residues" evidence="6">
    <location>
        <begin position="8"/>
        <end position="19"/>
    </location>
</feature>